<reference evidence="3" key="1">
    <citation type="journal article" date="2019" name="G3 (Bethesda)">
        <title>Genome Assemblies of Two Rare Opportunistic Yeast Pathogens: Diutina rugosa (syn. Candida rugosa) and Trichomonascus ciferrii (syn. Candida ciferrii).</title>
        <authorList>
            <person name="Mixao V."/>
            <person name="Saus E."/>
            <person name="Hansen A.P."/>
            <person name="Lass-Florl C."/>
            <person name="Gabaldon T."/>
        </authorList>
    </citation>
    <scope>NUCLEOTIDE SEQUENCE</scope>
    <source>
        <strain evidence="3">CBS 4856</strain>
    </source>
</reference>
<proteinExistence type="predicted"/>
<name>A0A642V7H4_9ASCO</name>
<dbReference type="InterPro" id="IPR011990">
    <property type="entry name" value="TPR-like_helical_dom_sf"/>
</dbReference>
<keyword evidence="4" id="KW-1185">Reference proteome</keyword>
<dbReference type="OrthoDB" id="60033at2759"/>
<gene>
    <name evidence="3" type="ORF">TRICI_002238</name>
</gene>
<dbReference type="SUPFAM" id="SSF52540">
    <property type="entry name" value="P-loop containing nucleoside triphosphate hydrolases"/>
    <property type="match status" value="1"/>
</dbReference>
<dbReference type="InterPro" id="IPR000719">
    <property type="entry name" value="Prot_kinase_dom"/>
</dbReference>
<dbReference type="InterPro" id="IPR041664">
    <property type="entry name" value="AAA_16"/>
</dbReference>
<evidence type="ECO:0000259" key="2">
    <source>
        <dbReference type="PROSITE" id="PS50011"/>
    </source>
</evidence>
<organism evidence="3 4">
    <name type="scientific">Trichomonascus ciferrii</name>
    <dbReference type="NCBI Taxonomy" id="44093"/>
    <lineage>
        <taxon>Eukaryota</taxon>
        <taxon>Fungi</taxon>
        <taxon>Dikarya</taxon>
        <taxon>Ascomycota</taxon>
        <taxon>Saccharomycotina</taxon>
        <taxon>Dipodascomycetes</taxon>
        <taxon>Dipodascales</taxon>
        <taxon>Trichomonascaceae</taxon>
        <taxon>Trichomonascus</taxon>
        <taxon>Trichomonascus ciferrii complex</taxon>
    </lineage>
</organism>
<dbReference type="GO" id="GO:0004672">
    <property type="term" value="F:protein kinase activity"/>
    <property type="evidence" value="ECO:0007669"/>
    <property type="project" value="InterPro"/>
</dbReference>
<dbReference type="PROSITE" id="PS50011">
    <property type="entry name" value="PROTEIN_KINASE_DOM"/>
    <property type="match status" value="1"/>
</dbReference>
<dbReference type="PANTHER" id="PTHR43642">
    <property type="entry name" value="HYBRID SIGNAL TRANSDUCTION HISTIDINE KINASE G"/>
    <property type="match status" value="1"/>
</dbReference>
<dbReference type="Pfam" id="PF13191">
    <property type="entry name" value="AAA_16"/>
    <property type="match status" value="1"/>
</dbReference>
<dbReference type="SUPFAM" id="SSF48452">
    <property type="entry name" value="TPR-like"/>
    <property type="match status" value="1"/>
</dbReference>
<dbReference type="Gene3D" id="1.10.510.10">
    <property type="entry name" value="Transferase(Phosphotransferase) domain 1"/>
    <property type="match status" value="1"/>
</dbReference>
<dbReference type="Pfam" id="PF00069">
    <property type="entry name" value="Pkinase"/>
    <property type="match status" value="1"/>
</dbReference>
<feature type="compositionally biased region" description="Polar residues" evidence="1">
    <location>
        <begin position="751"/>
        <end position="782"/>
    </location>
</feature>
<sequence>MTENNGVKSMDEETDKVVGNGTMTQGEGTNLLNLPSTCGINRGIPSPSLLGSTPPSLPGQGPSSYFALRSPLATNSSGNHSPVQHFGNRSRASSNSSVHFKPDEEAFIIPHPTTHPYYSFDPSPKPLTIPGYGELQAIYPYYFNSVSMYRSTNLETNEPVLIKVSNQGSLEDLTRIRHEWSVVYSDSIKASNLTSEDAKPFLKKISGILRPERCLRTDTNPAKAVLIYPNRNNLVTLRERYIARHDDEINMTYSNDGSVDTTANNHIPTASAVNLNPEKKSNGEIKEIIQLIIGVLKTVSKIHKRCLTHNGLTTSTIFIDDNNNTFISGWDFSFLLRAEDTSRGYRKTHLKQIADCMGYVSPETTGLTNRLVDYRADFYSIGCILYELLLGVLPFRSSDPSELCHMHVLRTPVAPSFLAPWFPESLSQIIMKLLEKNADERYQAAKLVIADLELVMSSLDRGDVLDGDFMAAAENTVSAVFTVPQLIYGREHELQVLHSCYKCSEESSSFQFVFCVGEPGSGKSRLISELERSSIARNAFFCVSKFDQYQRGAPFYSIVTVLKDIVHQILSGSVYSITQWRDNIISNLKVDLAVLFGPIPELKELLGHEYLELLPKSQQPSGPVPREMRFKFVVKSLFCLFGAQGLTVFLDDIQWCPPTEMSLFRELTTFANEKYAGDVHITFVCASTLDNKLRHTSLVELAHDLNLRCVEVALSPLSFDAVRELVNDTLCASTRGKRNNSNNNFGNNTKTPRGSETRSSFTRPRAASTNATQPPGISQSTGGPVDQLVPAIVDPQVDSLSETVYQVTNGNPLFISLLLKYLYYEQYIYFDDPGNRITGGRWKVDFDRLNVSLLPKTVTDVVITMLNRLPENSSRILRYAACICSNTFTLEDLAIGADVSFSEAASALHHALDLQLILPITIHYKFPFLDPVGSTSIELYDDEVRKVAAASTYRFYHDLVQQAVYSLLDGGQALEIHRLIGLRLLGKDHTKPRSTHKVIEIANQLKIAVPLVKEEEKPVYIELNVRAGNAVYGMSDFDMAFSYFDTARSLLPADYQVSAPAISKEIFLNLVELQYNRRNYNECLKLIEAVFPEFPTHLDQASLLRIKAKALYGLCRTEDAITTGLQSLRLLGIEIDESEEWNREYQEKLKPRIPTSVSEIRELVHLKATDDVRYLLVHEVVSIITIPVILSSRNHLFRSLVYTAVLAFVDHGLSASCSFSLLSLASIFQRDGGSANLTRAYEYSKLAIVTLECNTAVGMDFGINIYEYYALTLAIYFEPLSEVIR</sequence>
<dbReference type="GO" id="GO:0005524">
    <property type="term" value="F:ATP binding"/>
    <property type="evidence" value="ECO:0007669"/>
    <property type="project" value="InterPro"/>
</dbReference>
<protein>
    <recommendedName>
        <fullName evidence="2">Protein kinase domain-containing protein</fullName>
    </recommendedName>
</protein>
<evidence type="ECO:0000313" key="3">
    <source>
        <dbReference type="EMBL" id="KAA8915593.1"/>
    </source>
</evidence>
<dbReference type="VEuPathDB" id="FungiDB:TRICI_002238"/>
<feature type="compositionally biased region" description="Polar residues" evidence="1">
    <location>
        <begin position="72"/>
        <end position="82"/>
    </location>
</feature>
<dbReference type="SMART" id="SM00220">
    <property type="entry name" value="S_TKc"/>
    <property type="match status" value="1"/>
</dbReference>
<dbReference type="SUPFAM" id="SSF56112">
    <property type="entry name" value="Protein kinase-like (PK-like)"/>
    <property type="match status" value="1"/>
</dbReference>
<feature type="compositionally biased region" description="Low complexity" evidence="1">
    <location>
        <begin position="739"/>
        <end position="750"/>
    </location>
</feature>
<dbReference type="PANTHER" id="PTHR43642:SF1">
    <property type="entry name" value="HYBRID SIGNAL TRANSDUCTION HISTIDINE KINASE G"/>
    <property type="match status" value="1"/>
</dbReference>
<dbReference type="InterPro" id="IPR027417">
    <property type="entry name" value="P-loop_NTPase"/>
</dbReference>
<dbReference type="Gene3D" id="3.40.50.300">
    <property type="entry name" value="P-loop containing nucleotide triphosphate hydrolases"/>
    <property type="match status" value="1"/>
</dbReference>
<dbReference type="Proteomes" id="UP000761534">
    <property type="component" value="Unassembled WGS sequence"/>
</dbReference>
<evidence type="ECO:0000256" key="1">
    <source>
        <dbReference type="SAM" id="MobiDB-lite"/>
    </source>
</evidence>
<dbReference type="InterPro" id="IPR011009">
    <property type="entry name" value="Kinase-like_dom_sf"/>
</dbReference>
<evidence type="ECO:0000313" key="4">
    <source>
        <dbReference type="Proteomes" id="UP000761534"/>
    </source>
</evidence>
<dbReference type="EMBL" id="SWFS01000155">
    <property type="protein sequence ID" value="KAA8915593.1"/>
    <property type="molecule type" value="Genomic_DNA"/>
</dbReference>
<accession>A0A642V7H4</accession>
<feature type="region of interest" description="Disordered" evidence="1">
    <location>
        <begin position="70"/>
        <end position="97"/>
    </location>
</feature>
<feature type="region of interest" description="Disordered" evidence="1">
    <location>
        <begin position="737"/>
        <end position="785"/>
    </location>
</feature>
<dbReference type="InterPro" id="IPR053159">
    <property type="entry name" value="Hybrid_Histidine_Kinase"/>
</dbReference>
<comment type="caution">
    <text evidence="3">The sequence shown here is derived from an EMBL/GenBank/DDBJ whole genome shotgun (WGS) entry which is preliminary data.</text>
</comment>
<feature type="domain" description="Protein kinase" evidence="2">
    <location>
        <begin position="124"/>
        <end position="455"/>
    </location>
</feature>